<evidence type="ECO:0000256" key="5">
    <source>
        <dbReference type="ARBA" id="ARBA00023034"/>
    </source>
</evidence>
<reference evidence="8 9" key="1">
    <citation type="journal article" date="2020" name="Microb. Ecol.">
        <title>Ecogenomics of the Marine Benthic Filamentous Cyanobacterium Adonisia.</title>
        <authorList>
            <person name="Walter J.M."/>
            <person name="Coutinho F.H."/>
            <person name="Leomil L."/>
            <person name="Hargreaves P.I."/>
            <person name="Campeao M.E."/>
            <person name="Vieira V.V."/>
            <person name="Silva B.S."/>
            <person name="Fistarol G.O."/>
            <person name="Salomon P.S."/>
            <person name="Sawabe T."/>
            <person name="Mino S."/>
            <person name="Hosokawa M."/>
            <person name="Miyashita H."/>
            <person name="Maruyama F."/>
            <person name="van Verk M.C."/>
            <person name="Dutilh B.E."/>
            <person name="Thompson C.C."/>
            <person name="Thompson F.L."/>
        </authorList>
    </citation>
    <scope>NUCLEOTIDE SEQUENCE [LARGE SCALE GENOMIC DNA]</scope>
    <source>
        <strain evidence="8 9">CCMR0081</strain>
    </source>
</reference>
<evidence type="ECO:0000256" key="1">
    <source>
        <dbReference type="ARBA" id="ARBA00004323"/>
    </source>
</evidence>
<gene>
    <name evidence="8" type="ORF">DXZ20_08950</name>
</gene>
<dbReference type="GO" id="GO:0008146">
    <property type="term" value="F:sulfotransferase activity"/>
    <property type="evidence" value="ECO:0007669"/>
    <property type="project" value="InterPro"/>
</dbReference>
<evidence type="ECO:0000313" key="9">
    <source>
        <dbReference type="Proteomes" id="UP000481033"/>
    </source>
</evidence>
<dbReference type="InterPro" id="IPR018011">
    <property type="entry name" value="Carb_sulfotrans_8-10"/>
</dbReference>
<dbReference type="PANTHER" id="PTHR12137:SF54">
    <property type="entry name" value="CARBOHYDRATE SULFOTRANSFERASE"/>
    <property type="match status" value="1"/>
</dbReference>
<dbReference type="Proteomes" id="UP000481033">
    <property type="component" value="Unassembled WGS sequence"/>
</dbReference>
<evidence type="ECO:0000313" key="8">
    <source>
        <dbReference type="EMBL" id="NEZ55797.1"/>
    </source>
</evidence>
<name>A0A6M0RHM9_9CYAN</name>
<dbReference type="InterPro" id="IPR005331">
    <property type="entry name" value="Sulfotransferase"/>
</dbReference>
<dbReference type="EMBL" id="QXHD01000004">
    <property type="protein sequence ID" value="NEZ55797.1"/>
    <property type="molecule type" value="Genomic_DNA"/>
</dbReference>
<organism evidence="8 9">
    <name type="scientific">Adonisia turfae CCMR0081</name>
    <dbReference type="NCBI Taxonomy" id="2292702"/>
    <lineage>
        <taxon>Bacteria</taxon>
        <taxon>Bacillati</taxon>
        <taxon>Cyanobacteriota</taxon>
        <taxon>Adonisia</taxon>
        <taxon>Adonisia turfae</taxon>
    </lineage>
</organism>
<sequence length="249" mass="29215">MAFISNSKKFVFIHLHKCGGTSVERALAADMQWNDIILGSTDYGELIQRSYEKQFGIYKHSSAATIKNVIGDELWDQYFTFSIVRHPIDRMVSYYAYLKTHYLGKYRGSAIKLMYYADQIHTLPKPLTRIPKLYDAFRWPGVTDCIKTNNISDFIHSEGSWQSYGTMPQFDQLTDSSRENVIVDYVGRLEDISEDWQFICDKVGLSTSLPHSNKSKRKYKEWRKYFSLDDINFLAEKYQKDMEIFEYSI</sequence>
<evidence type="ECO:0000256" key="7">
    <source>
        <dbReference type="ARBA" id="ARBA00023180"/>
    </source>
</evidence>
<keyword evidence="2" id="KW-0808">Transferase</keyword>
<dbReference type="AlphaFoldDB" id="A0A6M0RHM9"/>
<keyword evidence="3" id="KW-0812">Transmembrane</keyword>
<dbReference type="RefSeq" id="WP_163660688.1">
    <property type="nucleotide sequence ID" value="NZ_QXHD01000004.1"/>
</dbReference>
<dbReference type="GO" id="GO:0016051">
    <property type="term" value="P:carbohydrate biosynthetic process"/>
    <property type="evidence" value="ECO:0007669"/>
    <property type="project" value="InterPro"/>
</dbReference>
<keyword evidence="4" id="KW-1133">Transmembrane helix</keyword>
<dbReference type="Pfam" id="PF03567">
    <property type="entry name" value="Sulfotransfer_2"/>
    <property type="match status" value="1"/>
</dbReference>
<keyword evidence="5" id="KW-0333">Golgi apparatus</keyword>
<protein>
    <recommendedName>
        <fullName evidence="10">Sulfotransferase family protein</fullName>
    </recommendedName>
</protein>
<proteinExistence type="predicted"/>
<evidence type="ECO:0000256" key="2">
    <source>
        <dbReference type="ARBA" id="ARBA00022679"/>
    </source>
</evidence>
<comment type="caution">
    <text evidence="8">The sequence shown here is derived from an EMBL/GenBank/DDBJ whole genome shotgun (WGS) entry which is preliminary data.</text>
</comment>
<accession>A0A6M0RHM9</accession>
<keyword evidence="6" id="KW-0472">Membrane</keyword>
<evidence type="ECO:0008006" key="10">
    <source>
        <dbReference type="Google" id="ProtNLM"/>
    </source>
</evidence>
<dbReference type="PANTHER" id="PTHR12137">
    <property type="entry name" value="CARBOHYDRATE SULFOTRANSFERASE"/>
    <property type="match status" value="1"/>
</dbReference>
<comment type="subcellular location">
    <subcellularLocation>
        <location evidence="1">Golgi apparatus membrane</location>
        <topology evidence="1">Single-pass type II membrane protein</topology>
    </subcellularLocation>
</comment>
<evidence type="ECO:0000256" key="3">
    <source>
        <dbReference type="ARBA" id="ARBA00022692"/>
    </source>
</evidence>
<dbReference type="InterPro" id="IPR027417">
    <property type="entry name" value="P-loop_NTPase"/>
</dbReference>
<keyword evidence="7" id="KW-0325">Glycoprotein</keyword>
<dbReference type="GO" id="GO:0016020">
    <property type="term" value="C:membrane"/>
    <property type="evidence" value="ECO:0007669"/>
    <property type="project" value="InterPro"/>
</dbReference>
<evidence type="ECO:0000256" key="6">
    <source>
        <dbReference type="ARBA" id="ARBA00023136"/>
    </source>
</evidence>
<dbReference type="Gene3D" id="3.40.50.300">
    <property type="entry name" value="P-loop containing nucleotide triphosphate hydrolases"/>
    <property type="match status" value="1"/>
</dbReference>
<dbReference type="SUPFAM" id="SSF52540">
    <property type="entry name" value="P-loop containing nucleoside triphosphate hydrolases"/>
    <property type="match status" value="1"/>
</dbReference>
<evidence type="ECO:0000256" key="4">
    <source>
        <dbReference type="ARBA" id="ARBA00022989"/>
    </source>
</evidence>
<keyword evidence="9" id="KW-1185">Reference proteome</keyword>